<dbReference type="EMBL" id="OV725078">
    <property type="protein sequence ID" value="CAH1394298.1"/>
    <property type="molecule type" value="Genomic_DNA"/>
</dbReference>
<sequence length="40" mass="4560">MAYFLQGKKIDNCAEVEISIQEFFDSHGISLGSRNRLADR</sequence>
<organism evidence="1 2">
    <name type="scientific">Nezara viridula</name>
    <name type="common">Southern green stink bug</name>
    <name type="synonym">Cimex viridulus</name>
    <dbReference type="NCBI Taxonomy" id="85310"/>
    <lineage>
        <taxon>Eukaryota</taxon>
        <taxon>Metazoa</taxon>
        <taxon>Ecdysozoa</taxon>
        <taxon>Arthropoda</taxon>
        <taxon>Hexapoda</taxon>
        <taxon>Insecta</taxon>
        <taxon>Pterygota</taxon>
        <taxon>Neoptera</taxon>
        <taxon>Paraneoptera</taxon>
        <taxon>Hemiptera</taxon>
        <taxon>Heteroptera</taxon>
        <taxon>Panheteroptera</taxon>
        <taxon>Pentatomomorpha</taxon>
        <taxon>Pentatomoidea</taxon>
        <taxon>Pentatomidae</taxon>
        <taxon>Pentatominae</taxon>
        <taxon>Nezara</taxon>
    </lineage>
</organism>
<accession>A0A9P0ED85</accession>
<evidence type="ECO:0000313" key="2">
    <source>
        <dbReference type="Proteomes" id="UP001152798"/>
    </source>
</evidence>
<evidence type="ECO:0000313" key="1">
    <source>
        <dbReference type="EMBL" id="CAH1394298.1"/>
    </source>
</evidence>
<dbReference type="AlphaFoldDB" id="A0A9P0ED85"/>
<proteinExistence type="predicted"/>
<name>A0A9P0ED85_NEZVI</name>
<protein>
    <submittedName>
        <fullName evidence="1">Uncharacterized protein</fullName>
    </submittedName>
</protein>
<gene>
    <name evidence="1" type="ORF">NEZAVI_LOCUS4824</name>
</gene>
<keyword evidence="2" id="KW-1185">Reference proteome</keyword>
<dbReference type="Proteomes" id="UP001152798">
    <property type="component" value="Chromosome 2"/>
</dbReference>
<reference evidence="1" key="1">
    <citation type="submission" date="2022-01" db="EMBL/GenBank/DDBJ databases">
        <authorList>
            <person name="King R."/>
        </authorList>
    </citation>
    <scope>NUCLEOTIDE SEQUENCE</scope>
</reference>